<accession>A0A7W7FA77</accession>
<sequence length="80" mass="9118">MTQREPGRERPARPRSPYLNPAMAAAWLGISPRALQAHRSNGTGPRFRRHFRNIRYHIDDLDAWSRATARASARRKGGTP</sequence>
<reference evidence="1 2" key="1">
    <citation type="submission" date="2020-08" db="EMBL/GenBank/DDBJ databases">
        <title>Genomic Encyclopedia of Type Strains, Phase IV (KMG-IV): sequencing the most valuable type-strain genomes for metagenomic binning, comparative biology and taxonomic classification.</title>
        <authorList>
            <person name="Goeker M."/>
        </authorList>
    </citation>
    <scope>NUCLEOTIDE SEQUENCE [LARGE SCALE GENOMIC DNA]</scope>
    <source>
        <strain evidence="1 2">DSM 17328</strain>
    </source>
</reference>
<organism evidence="1 2">
    <name type="scientific">Sphingosinicella soli</name>
    <dbReference type="NCBI Taxonomy" id="333708"/>
    <lineage>
        <taxon>Bacteria</taxon>
        <taxon>Pseudomonadati</taxon>
        <taxon>Pseudomonadota</taxon>
        <taxon>Alphaproteobacteria</taxon>
        <taxon>Sphingomonadales</taxon>
        <taxon>Sphingosinicellaceae</taxon>
        <taxon>Sphingosinicella</taxon>
    </lineage>
</organism>
<evidence type="ECO:0000313" key="2">
    <source>
        <dbReference type="Proteomes" id="UP000566324"/>
    </source>
</evidence>
<proteinExistence type="predicted"/>
<comment type="caution">
    <text evidence="1">The sequence shown here is derived from an EMBL/GenBank/DDBJ whole genome shotgun (WGS) entry which is preliminary data.</text>
</comment>
<dbReference type="EMBL" id="JACHNZ010000043">
    <property type="protein sequence ID" value="MBB4633413.1"/>
    <property type="molecule type" value="Genomic_DNA"/>
</dbReference>
<dbReference type="RefSeq" id="WP_184070998.1">
    <property type="nucleotide sequence ID" value="NZ_JACHNZ010000043.1"/>
</dbReference>
<dbReference type="SUPFAM" id="SSF46955">
    <property type="entry name" value="Putative DNA-binding domain"/>
    <property type="match status" value="1"/>
</dbReference>
<dbReference type="AlphaFoldDB" id="A0A7W7FA77"/>
<evidence type="ECO:0008006" key="3">
    <source>
        <dbReference type="Google" id="ProtNLM"/>
    </source>
</evidence>
<keyword evidence="2" id="KW-1185">Reference proteome</keyword>
<dbReference type="Proteomes" id="UP000566324">
    <property type="component" value="Unassembled WGS sequence"/>
</dbReference>
<name>A0A7W7FA77_9SPHN</name>
<dbReference type="InterPro" id="IPR009061">
    <property type="entry name" value="DNA-bd_dom_put_sf"/>
</dbReference>
<protein>
    <recommendedName>
        <fullName evidence="3">DNA-binding protein</fullName>
    </recommendedName>
</protein>
<gene>
    <name evidence="1" type="ORF">GGQ98_003051</name>
</gene>
<evidence type="ECO:0000313" key="1">
    <source>
        <dbReference type="EMBL" id="MBB4633413.1"/>
    </source>
</evidence>